<evidence type="ECO:0000313" key="3">
    <source>
        <dbReference type="Proteomes" id="UP000249757"/>
    </source>
</evidence>
<comment type="caution">
    <text evidence="2">The sequence shown here is derived from an EMBL/GenBank/DDBJ whole genome shotgun (WGS) entry which is preliminary data.</text>
</comment>
<evidence type="ECO:0000313" key="2">
    <source>
        <dbReference type="EMBL" id="KAI1512949.1"/>
    </source>
</evidence>
<dbReference type="EMBL" id="NRDI02000010">
    <property type="protein sequence ID" value="KAI1512949.1"/>
    <property type="molecule type" value="Genomic_DNA"/>
</dbReference>
<gene>
    <name evidence="2" type="ORF">Ptr86124_007969</name>
</gene>
<feature type="region of interest" description="Disordered" evidence="1">
    <location>
        <begin position="113"/>
        <end position="152"/>
    </location>
</feature>
<evidence type="ECO:0000256" key="1">
    <source>
        <dbReference type="SAM" id="MobiDB-lite"/>
    </source>
</evidence>
<keyword evidence="3" id="KW-1185">Reference proteome</keyword>
<dbReference type="OMA" id="RACRRYK"/>
<organism evidence="2 3">
    <name type="scientific">Pyrenophora tritici-repentis</name>
    <dbReference type="NCBI Taxonomy" id="45151"/>
    <lineage>
        <taxon>Eukaryota</taxon>
        <taxon>Fungi</taxon>
        <taxon>Dikarya</taxon>
        <taxon>Ascomycota</taxon>
        <taxon>Pezizomycotina</taxon>
        <taxon>Dothideomycetes</taxon>
        <taxon>Pleosporomycetidae</taxon>
        <taxon>Pleosporales</taxon>
        <taxon>Pleosporineae</taxon>
        <taxon>Pleosporaceae</taxon>
        <taxon>Pyrenophora</taxon>
    </lineage>
</organism>
<sequence length="181" mass="20348">MCTEIYTHYIRCTHKQLQRWDYCAVLMPADRIPRTGRACRRYKLRHKDTFNNDACYECLRERAIAEATGAVLPPSPQRAGVQARGLFAMSDTFSTLAGSTSMGSVFVRDKRGSKDSAGSLAQSDGPGSPVKMAWERDEEEDGHEEKKKKGIKGWFKQVLQGTEMDRAEAASMAFQFPRMDA</sequence>
<reference evidence="3" key="1">
    <citation type="journal article" date="2022" name="Microb. Genom.">
        <title>A global pangenome for the wheat fungal pathogen Pyrenophora tritici-repentis and prediction of effector protein structural homology.</title>
        <authorList>
            <person name="Moolhuijzen P.M."/>
            <person name="See P.T."/>
            <person name="Shi G."/>
            <person name="Powell H.R."/>
            <person name="Cockram J."/>
            <person name="Jorgensen L.N."/>
            <person name="Benslimane H."/>
            <person name="Strelkov S.E."/>
            <person name="Turner J."/>
            <person name="Liu Z."/>
            <person name="Moffat C.S."/>
        </authorList>
    </citation>
    <scope>NUCLEOTIDE SEQUENCE [LARGE SCALE GENOMIC DNA]</scope>
</reference>
<name>A0A2W1H204_9PLEO</name>
<dbReference type="AlphaFoldDB" id="A0A2W1H204"/>
<dbReference type="OrthoDB" id="3693593at2759"/>
<protein>
    <submittedName>
        <fullName evidence="2">Uncharacterized protein</fullName>
    </submittedName>
</protein>
<dbReference type="Proteomes" id="UP000249757">
    <property type="component" value="Unassembled WGS sequence"/>
</dbReference>
<proteinExistence type="predicted"/>
<accession>A0A2W1H204</accession>